<evidence type="ECO:0000256" key="1">
    <source>
        <dbReference type="ARBA" id="ARBA00001933"/>
    </source>
</evidence>
<dbReference type="SUPFAM" id="SSF53383">
    <property type="entry name" value="PLP-dependent transferases"/>
    <property type="match status" value="1"/>
</dbReference>
<comment type="cofactor">
    <cofactor evidence="1">
        <name>pyridoxal 5'-phosphate</name>
        <dbReference type="ChEBI" id="CHEBI:597326"/>
    </cofactor>
</comment>
<comment type="catalytic activity">
    <reaction evidence="6">
        <text>(sulfur carrier)-H + L-cysteine = (sulfur carrier)-SH + L-alanine</text>
        <dbReference type="Rhea" id="RHEA:43892"/>
        <dbReference type="Rhea" id="RHEA-COMP:14737"/>
        <dbReference type="Rhea" id="RHEA-COMP:14739"/>
        <dbReference type="ChEBI" id="CHEBI:29917"/>
        <dbReference type="ChEBI" id="CHEBI:35235"/>
        <dbReference type="ChEBI" id="CHEBI:57972"/>
        <dbReference type="ChEBI" id="CHEBI:64428"/>
        <dbReference type="EC" id="2.8.1.7"/>
    </reaction>
</comment>
<dbReference type="Gene3D" id="3.90.1150.10">
    <property type="entry name" value="Aspartate Aminotransferase, domain 1"/>
    <property type="match status" value="1"/>
</dbReference>
<dbReference type="GO" id="GO:0006534">
    <property type="term" value="P:cysteine metabolic process"/>
    <property type="evidence" value="ECO:0007669"/>
    <property type="project" value="InterPro"/>
</dbReference>
<comment type="similarity">
    <text evidence="2">Belongs to the class-V pyridoxal-phosphate-dependent aminotransferase family. Csd subfamily.</text>
</comment>
<dbReference type="PANTHER" id="PTHR43586">
    <property type="entry name" value="CYSTEINE DESULFURASE"/>
    <property type="match status" value="1"/>
</dbReference>
<evidence type="ECO:0000256" key="5">
    <source>
        <dbReference type="ARBA" id="ARBA00022898"/>
    </source>
</evidence>
<dbReference type="NCBIfam" id="TIGR01979">
    <property type="entry name" value="sufS"/>
    <property type="match status" value="1"/>
</dbReference>
<dbReference type="OrthoDB" id="9804366at2"/>
<dbReference type="Gene3D" id="3.40.640.10">
    <property type="entry name" value="Type I PLP-dependent aspartate aminotransferase-like (Major domain)"/>
    <property type="match status" value="1"/>
</dbReference>
<proteinExistence type="inferred from homology"/>
<dbReference type="AlphaFoldDB" id="E5XNU1"/>
<name>E5XNU1_SEGRC</name>
<dbReference type="GO" id="GO:0030170">
    <property type="term" value="F:pyridoxal phosphate binding"/>
    <property type="evidence" value="ECO:0007669"/>
    <property type="project" value="InterPro"/>
</dbReference>
<evidence type="ECO:0000256" key="3">
    <source>
        <dbReference type="ARBA" id="ARBA00012239"/>
    </source>
</evidence>
<dbReference type="STRING" id="679197.HMPREF9336_01162"/>
<dbReference type="InterPro" id="IPR015421">
    <property type="entry name" value="PyrdxlP-dep_Trfase_major"/>
</dbReference>
<dbReference type="Pfam" id="PF00266">
    <property type="entry name" value="Aminotran_5"/>
    <property type="match status" value="1"/>
</dbReference>
<feature type="compositionally biased region" description="Polar residues" evidence="7">
    <location>
        <begin position="1"/>
        <end position="11"/>
    </location>
</feature>
<organism evidence="9 10">
    <name type="scientific">Segniliparus rugosus (strain ATCC BAA-974 / DSM 45345 / CCUG 50838 / CIP 108380 / JCM 13579 / CDC 945)</name>
    <dbReference type="NCBI Taxonomy" id="679197"/>
    <lineage>
        <taxon>Bacteria</taxon>
        <taxon>Bacillati</taxon>
        <taxon>Actinomycetota</taxon>
        <taxon>Actinomycetes</taxon>
        <taxon>Mycobacteriales</taxon>
        <taxon>Segniliparaceae</taxon>
        <taxon>Segniliparus</taxon>
    </lineage>
</organism>
<dbReference type="InterPro" id="IPR000192">
    <property type="entry name" value="Aminotrans_V_dom"/>
</dbReference>
<evidence type="ECO:0000256" key="2">
    <source>
        <dbReference type="ARBA" id="ARBA00010447"/>
    </source>
</evidence>
<dbReference type="GO" id="GO:0031071">
    <property type="term" value="F:cysteine desulfurase activity"/>
    <property type="evidence" value="ECO:0007669"/>
    <property type="project" value="UniProtKB-EC"/>
</dbReference>
<dbReference type="HOGENOM" id="CLU_003433_7_0_11"/>
<feature type="compositionally biased region" description="Low complexity" evidence="7">
    <location>
        <begin position="64"/>
        <end position="83"/>
    </location>
</feature>
<dbReference type="Proteomes" id="UP000004816">
    <property type="component" value="Unassembled WGS sequence"/>
</dbReference>
<comment type="caution">
    <text evidence="9">The sequence shown here is derived from an EMBL/GenBank/DDBJ whole genome shotgun (WGS) entry which is preliminary data.</text>
</comment>
<evidence type="ECO:0000259" key="8">
    <source>
        <dbReference type="Pfam" id="PF00266"/>
    </source>
</evidence>
<feature type="region of interest" description="Disordered" evidence="7">
    <location>
        <begin position="64"/>
        <end position="102"/>
    </location>
</feature>
<feature type="domain" description="Aminotransferase class V" evidence="8">
    <location>
        <begin position="255"/>
        <end position="623"/>
    </location>
</feature>
<dbReference type="NCBIfam" id="NF041166">
    <property type="entry name" value="f2_encap_cargo1"/>
    <property type="match status" value="1"/>
</dbReference>
<dbReference type="eggNOG" id="COG0520">
    <property type="taxonomic scope" value="Bacteria"/>
</dbReference>
<gene>
    <name evidence="9" type="ORF">HMPREF9336_01162</name>
</gene>
<dbReference type="InterPro" id="IPR010970">
    <property type="entry name" value="Cys_dSase_SufS"/>
</dbReference>
<keyword evidence="5" id="KW-0663">Pyridoxal phosphate</keyword>
<evidence type="ECO:0000313" key="10">
    <source>
        <dbReference type="Proteomes" id="UP000004816"/>
    </source>
</evidence>
<dbReference type="EC" id="2.8.1.7" evidence="3"/>
<feature type="region of interest" description="Disordered" evidence="7">
    <location>
        <begin position="1"/>
        <end position="37"/>
    </location>
</feature>
<dbReference type="PANTHER" id="PTHR43586:SF8">
    <property type="entry name" value="CYSTEINE DESULFURASE 1, CHLOROPLASTIC"/>
    <property type="match status" value="1"/>
</dbReference>
<reference evidence="9 10" key="1">
    <citation type="journal article" date="2011" name="Stand. Genomic Sci.">
        <title>High quality draft genome sequence of Segniliparus rugosus CDC 945(T)= (ATCC BAA-974(T)).</title>
        <authorList>
            <person name="Earl A.M."/>
            <person name="Desjardins C.A."/>
            <person name="Fitzgerald M.G."/>
            <person name="Arachchi H.M."/>
            <person name="Zeng Q."/>
            <person name="Mehta T."/>
            <person name="Griggs A."/>
            <person name="Birren B.W."/>
            <person name="Toney N.C."/>
            <person name="Carr J."/>
            <person name="Posey J."/>
            <person name="Butler W.R."/>
        </authorList>
    </citation>
    <scope>NUCLEOTIDE SEQUENCE [LARGE SCALE GENOMIC DNA]</scope>
    <source>
        <strain evidence="10">ATCC BAA-974 / DSM 45345 / CCUG 50838 / CIP 108380 / JCM 13579 / CDC 945</strain>
    </source>
</reference>
<dbReference type="EMBL" id="ACZI02000003">
    <property type="protein sequence ID" value="EFV13969.2"/>
    <property type="molecule type" value="Genomic_DNA"/>
</dbReference>
<evidence type="ECO:0000256" key="4">
    <source>
        <dbReference type="ARBA" id="ARBA00022679"/>
    </source>
</evidence>
<dbReference type="InterPro" id="IPR015424">
    <property type="entry name" value="PyrdxlP-dep_Trfase"/>
</dbReference>
<protein>
    <recommendedName>
        <fullName evidence="3">cysteine desulfurase</fullName>
        <ecNumber evidence="3">2.8.1.7</ecNumber>
    </recommendedName>
</protein>
<evidence type="ECO:0000313" key="9">
    <source>
        <dbReference type="EMBL" id="EFV13969.2"/>
    </source>
</evidence>
<dbReference type="CDD" id="cd06453">
    <property type="entry name" value="SufS_like"/>
    <property type="match status" value="1"/>
</dbReference>
<evidence type="ECO:0000256" key="6">
    <source>
        <dbReference type="ARBA" id="ARBA00050776"/>
    </source>
</evidence>
<keyword evidence="4" id="KW-0808">Transferase</keyword>
<feature type="compositionally biased region" description="Low complexity" evidence="7">
    <location>
        <begin position="91"/>
        <end position="101"/>
    </location>
</feature>
<dbReference type="InterPro" id="IPR015422">
    <property type="entry name" value="PyrdxlP-dep_Trfase_small"/>
</dbReference>
<sequence>MTTLPSTSSADGGQGVGWESGRIDDNAVGRNASSADVGQGVGWLPDEATLNRLAAEFFTALPGATSATPPSPTSSATPPGVASVPGGLDLTATPSVPVAPATAPPGAPGFSAGSVGGFSPDLPDSVLSALGLAPAAPSAPAVPATPPAQTLPVSYGPVSAPAASVPEFYFLEEASRTRPPSAAVPPAVPTAPSFVDLAPYLGEPAAEEGLPAFGGAPLASGAGHPVSGSAPGFDIRGVRADFPILAERINGHPLIWFDNAATTQKPQAVIDRLAYYYAHENSNIHRSAHTLAARSTDAYEKARRIVARFIGAGSTEEIVFARGTTEAINLVASSWGRKNLREGDEIIVSNLEHHANIVPWQLVAQQTGAVIKVIPVDERGELLLGEYQNLLSDRTKLVSVTHVSNALGTVTPIQAIVEAGHRAGAKVLIDGAQSVAHAPVDVAALGADFFVFSGHKIYGPTGIGVLYGKREVLEDMPPYQGGGNMIADVTFERSVFQPPPGRFEAGTGNIADAVGLGEALEYVERIGLPAIAAYEHQLLEHATEGMSQIPGLRIFGHAREKASVLSFTLAGYEPIQVGQALNELGIAVRAGHHCAQPILRRYGQETTVRASLAFYNTIDEVDFFVAALRKLAADSGTR</sequence>
<keyword evidence="10" id="KW-1185">Reference proteome</keyword>
<accession>E5XNU1</accession>
<dbReference type="RefSeq" id="WP_021030844.1">
    <property type="nucleotide sequence ID" value="NZ_KI391954.1"/>
</dbReference>
<evidence type="ECO:0000256" key="7">
    <source>
        <dbReference type="SAM" id="MobiDB-lite"/>
    </source>
</evidence>